<evidence type="ECO:0008006" key="3">
    <source>
        <dbReference type="Google" id="ProtNLM"/>
    </source>
</evidence>
<sequence>APKCYIELMERCLDLKPDNRPNATEIQELIESFYNSYTSYTKDESFTIEIRKQFKSAEDYRKLHVSNFKKIKQHPQAIYTSQLFKPITPKYVKSDCLNCAIID</sequence>
<dbReference type="EMBL" id="QKYT01000639">
    <property type="protein sequence ID" value="RIA82702.1"/>
    <property type="molecule type" value="Genomic_DNA"/>
</dbReference>
<protein>
    <recommendedName>
        <fullName evidence="3">Serine-threonine/tyrosine-protein kinase catalytic domain-containing protein</fullName>
    </recommendedName>
</protein>
<name>A0A397SB43_9GLOM</name>
<organism evidence="1 2">
    <name type="scientific">Glomus cerebriforme</name>
    <dbReference type="NCBI Taxonomy" id="658196"/>
    <lineage>
        <taxon>Eukaryota</taxon>
        <taxon>Fungi</taxon>
        <taxon>Fungi incertae sedis</taxon>
        <taxon>Mucoromycota</taxon>
        <taxon>Glomeromycotina</taxon>
        <taxon>Glomeromycetes</taxon>
        <taxon>Glomerales</taxon>
        <taxon>Glomeraceae</taxon>
        <taxon>Glomus</taxon>
    </lineage>
</organism>
<dbReference type="OrthoDB" id="2442502at2759"/>
<dbReference type="Gene3D" id="1.10.510.10">
    <property type="entry name" value="Transferase(Phosphotransferase) domain 1"/>
    <property type="match status" value="1"/>
</dbReference>
<reference evidence="1 2" key="1">
    <citation type="submission" date="2018-06" db="EMBL/GenBank/DDBJ databases">
        <title>Comparative genomics reveals the genomic features of Rhizophagus irregularis, R. cerebriforme, R. diaphanum and Gigaspora rosea, and their symbiotic lifestyle signature.</title>
        <authorList>
            <person name="Morin E."/>
            <person name="San Clemente H."/>
            <person name="Chen E.C.H."/>
            <person name="De La Providencia I."/>
            <person name="Hainaut M."/>
            <person name="Kuo A."/>
            <person name="Kohler A."/>
            <person name="Murat C."/>
            <person name="Tang N."/>
            <person name="Roy S."/>
            <person name="Loubradou J."/>
            <person name="Henrissat B."/>
            <person name="Grigoriev I.V."/>
            <person name="Corradi N."/>
            <person name="Roux C."/>
            <person name="Martin F.M."/>
        </authorList>
    </citation>
    <scope>NUCLEOTIDE SEQUENCE [LARGE SCALE GENOMIC DNA]</scope>
    <source>
        <strain evidence="1 2">DAOM 227022</strain>
    </source>
</reference>
<accession>A0A397SB43</accession>
<evidence type="ECO:0000313" key="2">
    <source>
        <dbReference type="Proteomes" id="UP000265703"/>
    </source>
</evidence>
<proteinExistence type="predicted"/>
<keyword evidence="2" id="KW-1185">Reference proteome</keyword>
<evidence type="ECO:0000313" key="1">
    <source>
        <dbReference type="EMBL" id="RIA82702.1"/>
    </source>
</evidence>
<gene>
    <name evidence="1" type="ORF">C1645_787787</name>
</gene>
<dbReference type="AlphaFoldDB" id="A0A397SB43"/>
<feature type="non-terminal residue" evidence="1">
    <location>
        <position position="1"/>
    </location>
</feature>
<dbReference type="Proteomes" id="UP000265703">
    <property type="component" value="Unassembled WGS sequence"/>
</dbReference>
<comment type="caution">
    <text evidence="1">The sequence shown here is derived from an EMBL/GenBank/DDBJ whole genome shotgun (WGS) entry which is preliminary data.</text>
</comment>